<dbReference type="InterPro" id="IPR038883">
    <property type="entry name" value="AN11006-like"/>
</dbReference>
<proteinExistence type="predicted"/>
<dbReference type="PANTHER" id="PTHR42085:SF1">
    <property type="entry name" value="F-BOX DOMAIN-CONTAINING PROTEIN"/>
    <property type="match status" value="1"/>
</dbReference>
<gene>
    <name evidence="2" type="ORF">EJ05DRAFT_499088</name>
</gene>
<dbReference type="Proteomes" id="UP000799437">
    <property type="component" value="Unassembled WGS sequence"/>
</dbReference>
<evidence type="ECO:0000256" key="1">
    <source>
        <dbReference type="SAM" id="MobiDB-lite"/>
    </source>
</evidence>
<dbReference type="AlphaFoldDB" id="A0A6A6WDG1"/>
<dbReference type="OrthoDB" id="5314997at2759"/>
<name>A0A6A6WDG1_9PEZI</name>
<sequence length="402" mass="45564">MQASPKAPVPNEPKKITEPMSAKRSASSNDLRGEQQAVRFKFDEDEQAVGEKLSCQSAINQRHDKQEPIDTEILITMPANTESIIPTPTNLSTNLINTNPNVKKDTTILALDLARMKNTSQEFGSYITRTTSNQYINVPGVGRAVKKGSSFFETSSTQPPRKMVCFLEIPAEIRVSVYEFVLGPLHEGFHIPSRFIDTFNSRKPRCRDFNILRVCRQIYKEAIHIFWKNTVCLSGHLNQTDLTTRFTRPALACITYIRVHVDIDIVLEHGLRRNGAPFLDLGLLPTLKQIAVVVYKWSFQMPWLALEASEEAVKLKWLMLDLLRTVPSSVNLAFEAPGVNGLVRNPVMIDTEGAPHHFYDPAYLEELCDFYRAVKSGLMDNERAMPEVRVLPRINRVRITLL</sequence>
<accession>A0A6A6WDG1</accession>
<evidence type="ECO:0000313" key="3">
    <source>
        <dbReference type="Proteomes" id="UP000799437"/>
    </source>
</evidence>
<dbReference type="EMBL" id="ML996569">
    <property type="protein sequence ID" value="KAF2759896.1"/>
    <property type="molecule type" value="Genomic_DNA"/>
</dbReference>
<keyword evidence="3" id="KW-1185">Reference proteome</keyword>
<evidence type="ECO:0000313" key="2">
    <source>
        <dbReference type="EMBL" id="KAF2759896.1"/>
    </source>
</evidence>
<dbReference type="GeneID" id="54487830"/>
<dbReference type="PANTHER" id="PTHR42085">
    <property type="entry name" value="F-BOX DOMAIN-CONTAINING PROTEIN"/>
    <property type="match status" value="1"/>
</dbReference>
<protein>
    <submittedName>
        <fullName evidence="2">Uncharacterized protein</fullName>
    </submittedName>
</protein>
<feature type="region of interest" description="Disordered" evidence="1">
    <location>
        <begin position="1"/>
        <end position="37"/>
    </location>
</feature>
<reference evidence="2" key="1">
    <citation type="journal article" date="2020" name="Stud. Mycol.">
        <title>101 Dothideomycetes genomes: a test case for predicting lifestyles and emergence of pathogens.</title>
        <authorList>
            <person name="Haridas S."/>
            <person name="Albert R."/>
            <person name="Binder M."/>
            <person name="Bloem J."/>
            <person name="Labutti K."/>
            <person name="Salamov A."/>
            <person name="Andreopoulos B."/>
            <person name="Baker S."/>
            <person name="Barry K."/>
            <person name="Bills G."/>
            <person name="Bluhm B."/>
            <person name="Cannon C."/>
            <person name="Castanera R."/>
            <person name="Culley D."/>
            <person name="Daum C."/>
            <person name="Ezra D."/>
            <person name="Gonzalez J."/>
            <person name="Henrissat B."/>
            <person name="Kuo A."/>
            <person name="Liang C."/>
            <person name="Lipzen A."/>
            <person name="Lutzoni F."/>
            <person name="Magnuson J."/>
            <person name="Mondo S."/>
            <person name="Nolan M."/>
            <person name="Ohm R."/>
            <person name="Pangilinan J."/>
            <person name="Park H.-J."/>
            <person name="Ramirez L."/>
            <person name="Alfaro M."/>
            <person name="Sun H."/>
            <person name="Tritt A."/>
            <person name="Yoshinaga Y."/>
            <person name="Zwiers L.-H."/>
            <person name="Turgeon B."/>
            <person name="Goodwin S."/>
            <person name="Spatafora J."/>
            <person name="Crous P."/>
            <person name="Grigoriev I."/>
        </authorList>
    </citation>
    <scope>NUCLEOTIDE SEQUENCE</scope>
    <source>
        <strain evidence="2">CBS 121739</strain>
    </source>
</reference>
<organism evidence="2 3">
    <name type="scientific">Pseudovirgaria hyperparasitica</name>
    <dbReference type="NCBI Taxonomy" id="470096"/>
    <lineage>
        <taxon>Eukaryota</taxon>
        <taxon>Fungi</taxon>
        <taxon>Dikarya</taxon>
        <taxon>Ascomycota</taxon>
        <taxon>Pezizomycotina</taxon>
        <taxon>Dothideomycetes</taxon>
        <taxon>Dothideomycetes incertae sedis</taxon>
        <taxon>Acrospermales</taxon>
        <taxon>Acrospermaceae</taxon>
        <taxon>Pseudovirgaria</taxon>
    </lineage>
</organism>
<dbReference type="RefSeq" id="XP_033602347.1">
    <property type="nucleotide sequence ID" value="XM_033746776.1"/>
</dbReference>